<evidence type="ECO:0000256" key="1">
    <source>
        <dbReference type="ARBA" id="ARBA00022729"/>
    </source>
</evidence>
<feature type="domain" description="Yeast cell wall synthesis Kre9/Knh1-like N-terminal" evidence="4">
    <location>
        <begin position="1"/>
        <end position="85"/>
    </location>
</feature>
<feature type="transmembrane region" description="Helical" evidence="3">
    <location>
        <begin position="131"/>
        <end position="150"/>
    </location>
</feature>
<accession>A0A9N9CK36</accession>
<dbReference type="InterPro" id="IPR018466">
    <property type="entry name" value="Kre9/Knh1-like_N"/>
</dbReference>
<keyword evidence="3" id="KW-0812">Transmembrane</keyword>
<dbReference type="Proteomes" id="UP000789831">
    <property type="component" value="Unassembled WGS sequence"/>
</dbReference>
<feature type="region of interest" description="Disordered" evidence="2">
    <location>
        <begin position="97"/>
        <end position="116"/>
    </location>
</feature>
<keyword evidence="3" id="KW-0472">Membrane</keyword>
<feature type="non-terminal residue" evidence="5">
    <location>
        <position position="1"/>
    </location>
</feature>
<comment type="caution">
    <text evidence="5">The sequence shown here is derived from an EMBL/GenBank/DDBJ whole genome shotgun (WGS) entry which is preliminary data.</text>
</comment>
<protein>
    <submittedName>
        <fullName evidence="5">5591_t:CDS:1</fullName>
    </submittedName>
</protein>
<dbReference type="Pfam" id="PF10342">
    <property type="entry name" value="Kre9_KNH"/>
    <property type="match status" value="1"/>
</dbReference>
<reference evidence="5" key="1">
    <citation type="submission" date="2021-06" db="EMBL/GenBank/DDBJ databases">
        <authorList>
            <person name="Kallberg Y."/>
            <person name="Tangrot J."/>
            <person name="Rosling A."/>
        </authorList>
    </citation>
    <scope>NUCLEOTIDE SEQUENCE</scope>
    <source>
        <strain evidence="5">MT106</strain>
    </source>
</reference>
<evidence type="ECO:0000256" key="3">
    <source>
        <dbReference type="SAM" id="Phobius"/>
    </source>
</evidence>
<keyword evidence="3" id="KW-1133">Transmembrane helix</keyword>
<evidence type="ECO:0000313" key="6">
    <source>
        <dbReference type="Proteomes" id="UP000789831"/>
    </source>
</evidence>
<dbReference type="AlphaFoldDB" id="A0A9N9CK36"/>
<dbReference type="OrthoDB" id="10440697at2759"/>
<name>A0A9N9CK36_9GLOM</name>
<dbReference type="EMBL" id="CAJVPL010002256">
    <property type="protein sequence ID" value="CAG8604653.1"/>
    <property type="molecule type" value="Genomic_DNA"/>
</dbReference>
<proteinExistence type="predicted"/>
<keyword evidence="6" id="KW-1185">Reference proteome</keyword>
<evidence type="ECO:0000259" key="4">
    <source>
        <dbReference type="Pfam" id="PF10342"/>
    </source>
</evidence>
<gene>
    <name evidence="5" type="ORF">AGERDE_LOCUS9275</name>
</gene>
<evidence type="ECO:0000256" key="2">
    <source>
        <dbReference type="SAM" id="MobiDB-lite"/>
    </source>
</evidence>
<evidence type="ECO:0000313" key="5">
    <source>
        <dbReference type="EMBL" id="CAG8604653.1"/>
    </source>
</evidence>
<sequence>KPYNITWEIQSAIPQDPPSVSITLLLGAKNSSRFISNIATDISVTDKIYLWNPQDASLANGTYTVRIYEPQSAPKVDGSSKSFTIINTKNTSVITTSSFGGNNPANTATSSPASTSGKPNILNVGPKIQPYISTVFLLIITIILASFYSLQ</sequence>
<organism evidence="5 6">
    <name type="scientific">Ambispora gerdemannii</name>
    <dbReference type="NCBI Taxonomy" id="144530"/>
    <lineage>
        <taxon>Eukaryota</taxon>
        <taxon>Fungi</taxon>
        <taxon>Fungi incertae sedis</taxon>
        <taxon>Mucoromycota</taxon>
        <taxon>Glomeromycotina</taxon>
        <taxon>Glomeromycetes</taxon>
        <taxon>Archaeosporales</taxon>
        <taxon>Ambisporaceae</taxon>
        <taxon>Ambispora</taxon>
    </lineage>
</organism>
<feature type="compositionally biased region" description="Low complexity" evidence="2">
    <location>
        <begin position="102"/>
        <end position="116"/>
    </location>
</feature>
<keyword evidence="1" id="KW-0732">Signal</keyword>